<evidence type="ECO:0000256" key="9">
    <source>
        <dbReference type="ARBA" id="ARBA00023285"/>
    </source>
</evidence>
<dbReference type="SUPFAM" id="SSF53187">
    <property type="entry name" value="Zn-dependent exopeptidases"/>
    <property type="match status" value="1"/>
</dbReference>
<dbReference type="EC" id="3.5.1.16" evidence="11"/>
<keyword evidence="5" id="KW-0028">Amino-acid biosynthesis</keyword>
<evidence type="ECO:0000256" key="3">
    <source>
        <dbReference type="ARBA" id="ARBA00022490"/>
    </source>
</evidence>
<protein>
    <submittedName>
        <fullName evidence="11">Acetylornithine deacetylase</fullName>
        <ecNumber evidence="11">3.5.1.16</ecNumber>
    </submittedName>
</protein>
<dbReference type="InterPro" id="IPR001261">
    <property type="entry name" value="ArgE/DapE_CS"/>
</dbReference>
<dbReference type="OrthoDB" id="5486471at2"/>
<dbReference type="Proteomes" id="UP000001935">
    <property type="component" value="Chromosome"/>
</dbReference>
<dbReference type="AlphaFoldDB" id="Q2ING1"/>
<dbReference type="InterPro" id="IPR011650">
    <property type="entry name" value="Peptidase_M20_dimer"/>
</dbReference>
<dbReference type="PANTHER" id="PTHR43808:SF31">
    <property type="entry name" value="N-ACETYL-L-CITRULLINE DEACETYLASE"/>
    <property type="match status" value="1"/>
</dbReference>
<feature type="domain" description="Peptidase M20 dimerisation" evidence="10">
    <location>
        <begin position="166"/>
        <end position="273"/>
    </location>
</feature>
<keyword evidence="4" id="KW-0055">Arginine biosynthesis</keyword>
<dbReference type="GO" id="GO:0046872">
    <property type="term" value="F:metal ion binding"/>
    <property type="evidence" value="ECO:0007669"/>
    <property type="project" value="UniProtKB-KW"/>
</dbReference>
<dbReference type="InterPro" id="IPR050072">
    <property type="entry name" value="Peptidase_M20A"/>
</dbReference>
<dbReference type="PANTHER" id="PTHR43808">
    <property type="entry name" value="ACETYLORNITHINE DEACETYLASE"/>
    <property type="match status" value="1"/>
</dbReference>
<dbReference type="GO" id="GO:0006526">
    <property type="term" value="P:L-arginine biosynthetic process"/>
    <property type="evidence" value="ECO:0007669"/>
    <property type="project" value="UniProtKB-KW"/>
</dbReference>
<dbReference type="PROSITE" id="PS00759">
    <property type="entry name" value="ARGE_DAPE_CPG2_2"/>
    <property type="match status" value="1"/>
</dbReference>
<dbReference type="InterPro" id="IPR010169">
    <property type="entry name" value="AcOrn-deacetyl"/>
</dbReference>
<dbReference type="STRING" id="290397.Adeh_0568"/>
<sequence>MDLVPLLRSLVALDTTSARTNLPALDLLEREAHAAGFATRRQRWTDAAGVEKGNLVCRRGPDVPGGLALVGHTDCVPFDPEWKEALSGELVDGRLVGRGSADTKAFLAAALTAARAAAPGRLPLTLVFTADEEIGCLGAKKLLAEGALHPAHAIVGEPTRLTPIRAHKGYCAVEVVVSGIEGHSAYPEVGASAIHHVGRLWPELEAIGADLTRETDQAFSPPYTTWNVGVIRGGKARNIIAGECRFTFEWRPLPGHDPKRALRLLEDACARLAAASGGKVAVKVIPLRTDAAAVTPPGAEIVRFLEAESGNPAATVPFGTELPELIGMGAEACVFGPGDIREAHRTGESVPLDQVERTVTILGNAIARFCA</sequence>
<keyword evidence="8" id="KW-0862">Zinc</keyword>
<evidence type="ECO:0000256" key="2">
    <source>
        <dbReference type="ARBA" id="ARBA00005691"/>
    </source>
</evidence>
<keyword evidence="6" id="KW-0479">Metal-binding</keyword>
<evidence type="ECO:0000256" key="5">
    <source>
        <dbReference type="ARBA" id="ARBA00022605"/>
    </source>
</evidence>
<gene>
    <name evidence="11" type="ordered locus">Adeh_0568</name>
</gene>
<dbReference type="NCBIfam" id="TIGR01892">
    <property type="entry name" value="AcOrn-deacetyl"/>
    <property type="match status" value="1"/>
</dbReference>
<dbReference type="SUPFAM" id="SSF55031">
    <property type="entry name" value="Bacterial exopeptidase dimerisation domain"/>
    <property type="match status" value="1"/>
</dbReference>
<accession>Q2ING1</accession>
<reference evidence="11 12" key="1">
    <citation type="submission" date="2006-01" db="EMBL/GenBank/DDBJ databases">
        <title>Complete sequence of Anaeromyxobacter dehalogenans 2CP-C.</title>
        <authorList>
            <consortium name="US DOE Joint Genome Institute"/>
            <person name="Copeland A."/>
            <person name="Lucas S."/>
            <person name="Lapidus A."/>
            <person name="Barry K."/>
            <person name="Detter J.C."/>
            <person name="Glavina T."/>
            <person name="Hammon N."/>
            <person name="Israni S."/>
            <person name="Pitluck S."/>
            <person name="Brettin T."/>
            <person name="Bruce D."/>
            <person name="Han C."/>
            <person name="Tapia R."/>
            <person name="Gilna P."/>
            <person name="Kiss H."/>
            <person name="Schmutz J."/>
            <person name="Larimer F."/>
            <person name="Land M."/>
            <person name="Kyrpides N."/>
            <person name="Anderson I."/>
            <person name="Sanford R.A."/>
            <person name="Ritalahti K.M."/>
            <person name="Thomas H.S."/>
            <person name="Kirby J.R."/>
            <person name="Zhulin I.B."/>
            <person name="Loeffler F.E."/>
            <person name="Richardson P."/>
        </authorList>
    </citation>
    <scope>NUCLEOTIDE SEQUENCE [LARGE SCALE GENOMIC DNA]</scope>
    <source>
        <strain evidence="11 12">2CP-C</strain>
    </source>
</reference>
<dbReference type="HOGENOM" id="CLU_021802_2_4_7"/>
<dbReference type="Gene3D" id="3.30.70.360">
    <property type="match status" value="1"/>
</dbReference>
<keyword evidence="3" id="KW-0963">Cytoplasm</keyword>
<dbReference type="Pfam" id="PF01546">
    <property type="entry name" value="Peptidase_M20"/>
    <property type="match status" value="1"/>
</dbReference>
<evidence type="ECO:0000256" key="4">
    <source>
        <dbReference type="ARBA" id="ARBA00022571"/>
    </source>
</evidence>
<evidence type="ECO:0000256" key="6">
    <source>
        <dbReference type="ARBA" id="ARBA00022723"/>
    </source>
</evidence>
<evidence type="ECO:0000256" key="1">
    <source>
        <dbReference type="ARBA" id="ARBA00001947"/>
    </source>
</evidence>
<dbReference type="KEGG" id="ade:Adeh_0568"/>
<dbReference type="eggNOG" id="COG0624">
    <property type="taxonomic scope" value="Bacteria"/>
</dbReference>
<dbReference type="Pfam" id="PF07687">
    <property type="entry name" value="M20_dimer"/>
    <property type="match status" value="1"/>
</dbReference>
<comment type="similarity">
    <text evidence="2">Belongs to the peptidase M20A family. ArgE subfamily.</text>
</comment>
<evidence type="ECO:0000256" key="7">
    <source>
        <dbReference type="ARBA" id="ARBA00022801"/>
    </source>
</evidence>
<dbReference type="InterPro" id="IPR036264">
    <property type="entry name" value="Bact_exopeptidase_dim_dom"/>
</dbReference>
<comment type="cofactor">
    <cofactor evidence="1">
        <name>Zn(2+)</name>
        <dbReference type="ChEBI" id="CHEBI:29105"/>
    </cofactor>
</comment>
<organism evidence="11 12">
    <name type="scientific">Anaeromyxobacter dehalogenans (strain 2CP-C)</name>
    <dbReference type="NCBI Taxonomy" id="290397"/>
    <lineage>
        <taxon>Bacteria</taxon>
        <taxon>Pseudomonadati</taxon>
        <taxon>Myxococcota</taxon>
        <taxon>Myxococcia</taxon>
        <taxon>Myxococcales</taxon>
        <taxon>Cystobacterineae</taxon>
        <taxon>Anaeromyxobacteraceae</taxon>
        <taxon>Anaeromyxobacter</taxon>
    </lineage>
</organism>
<dbReference type="RefSeq" id="WP_011419627.1">
    <property type="nucleotide sequence ID" value="NC_007760.1"/>
</dbReference>
<evidence type="ECO:0000256" key="8">
    <source>
        <dbReference type="ARBA" id="ARBA00022833"/>
    </source>
</evidence>
<keyword evidence="9" id="KW-0170">Cobalt</keyword>
<name>Q2ING1_ANADE</name>
<keyword evidence="7 11" id="KW-0378">Hydrolase</keyword>
<evidence type="ECO:0000313" key="12">
    <source>
        <dbReference type="Proteomes" id="UP000001935"/>
    </source>
</evidence>
<evidence type="ECO:0000259" key="10">
    <source>
        <dbReference type="Pfam" id="PF07687"/>
    </source>
</evidence>
<dbReference type="Gene3D" id="3.40.630.10">
    <property type="entry name" value="Zn peptidases"/>
    <property type="match status" value="1"/>
</dbReference>
<evidence type="ECO:0000313" key="11">
    <source>
        <dbReference type="EMBL" id="ABC80344.1"/>
    </source>
</evidence>
<proteinExistence type="inferred from homology"/>
<dbReference type="InterPro" id="IPR002933">
    <property type="entry name" value="Peptidase_M20"/>
</dbReference>
<dbReference type="CDD" id="cd03894">
    <property type="entry name" value="M20_ArgE"/>
    <property type="match status" value="1"/>
</dbReference>
<dbReference type="EMBL" id="CP000251">
    <property type="protein sequence ID" value="ABC80344.1"/>
    <property type="molecule type" value="Genomic_DNA"/>
</dbReference>
<dbReference type="GO" id="GO:0008777">
    <property type="term" value="F:acetylornithine deacetylase activity"/>
    <property type="evidence" value="ECO:0007669"/>
    <property type="project" value="UniProtKB-EC"/>
</dbReference>